<dbReference type="InterPro" id="IPR051531">
    <property type="entry name" value="N-acetyltransferase"/>
</dbReference>
<proteinExistence type="predicted"/>
<dbReference type="EMBL" id="LGPB01000051">
    <property type="protein sequence ID" value="KRG15505.1"/>
    <property type="molecule type" value="Genomic_DNA"/>
</dbReference>
<dbReference type="AlphaFoldDB" id="A0A0Q9YG06"/>
<keyword evidence="2" id="KW-0808">Transferase</keyword>
<dbReference type="PROSITE" id="PS51186">
    <property type="entry name" value="GNAT"/>
    <property type="match status" value="1"/>
</dbReference>
<feature type="domain" description="N-acetyltransferase" evidence="1">
    <location>
        <begin position="17"/>
        <end position="180"/>
    </location>
</feature>
<dbReference type="CDD" id="cd04301">
    <property type="entry name" value="NAT_SF"/>
    <property type="match status" value="1"/>
</dbReference>
<dbReference type="Pfam" id="PF13302">
    <property type="entry name" value="Acetyltransf_3"/>
    <property type="match status" value="1"/>
</dbReference>
<accession>A0A0Q9YG06</accession>
<gene>
    <name evidence="2" type="ORF">ACA29_05280</name>
</gene>
<dbReference type="SUPFAM" id="SSF55729">
    <property type="entry name" value="Acyl-CoA N-acyltransferases (Nat)"/>
    <property type="match status" value="1"/>
</dbReference>
<reference evidence="2 3" key="1">
    <citation type="submission" date="2015-06" db="EMBL/GenBank/DDBJ databases">
        <title>Genome sequencing project of Bacillus galactosidilyticus PL133.</title>
        <authorList>
            <person name="Gaiero J."/>
            <person name="Nicol R."/>
            <person name="Habash M."/>
        </authorList>
    </citation>
    <scope>NUCLEOTIDE SEQUENCE [LARGE SCALE GENOMIC DNA]</scope>
    <source>
        <strain evidence="2 3">PL133</strain>
    </source>
</reference>
<sequence length="188" mass="22233">MSEQGILELPILETKRLRLRKLKDTDVEDIFRYGSDEEVSRYVTWDRHQSIIDTKQYLEFAKGRYAEKQVAPWGIEWKETGRIVGTIDFIWWKPKHGSAEIGYVLSRDFWGKGIMTEAAKEVIRFGFEDFEEMELIRIQARCLDENIGSSRVMEKAGMRFEGILRKAMFTKGKHWDIKIYSILQDEQK</sequence>
<comment type="caution">
    <text evidence="2">The sequence shown here is derived from an EMBL/GenBank/DDBJ whole genome shotgun (WGS) entry which is preliminary data.</text>
</comment>
<dbReference type="Gene3D" id="3.40.630.30">
    <property type="match status" value="1"/>
</dbReference>
<dbReference type="Proteomes" id="UP000053881">
    <property type="component" value="Unassembled WGS sequence"/>
</dbReference>
<dbReference type="GO" id="GO:0008999">
    <property type="term" value="F:protein-N-terminal-alanine acetyltransferase activity"/>
    <property type="evidence" value="ECO:0007669"/>
    <property type="project" value="TreeGrafter"/>
</dbReference>
<dbReference type="PATRIC" id="fig|217031.4.peg.1776"/>
<name>A0A0Q9YG06_9BACI</name>
<evidence type="ECO:0000259" key="1">
    <source>
        <dbReference type="PROSITE" id="PS51186"/>
    </source>
</evidence>
<dbReference type="PANTHER" id="PTHR43792:SF9">
    <property type="entry name" value="RIBOSOMAL-PROTEIN-ALANINE ACETYLTRANSFERASE"/>
    <property type="match status" value="1"/>
</dbReference>
<dbReference type="PANTHER" id="PTHR43792">
    <property type="entry name" value="GNAT FAMILY, PUTATIVE (AFU_ORTHOLOGUE AFUA_3G00765)-RELATED-RELATED"/>
    <property type="match status" value="1"/>
</dbReference>
<dbReference type="GO" id="GO:0005737">
    <property type="term" value="C:cytoplasm"/>
    <property type="evidence" value="ECO:0007669"/>
    <property type="project" value="TreeGrafter"/>
</dbReference>
<dbReference type="InterPro" id="IPR016181">
    <property type="entry name" value="Acyl_CoA_acyltransferase"/>
</dbReference>
<evidence type="ECO:0000313" key="2">
    <source>
        <dbReference type="EMBL" id="KRG15505.1"/>
    </source>
</evidence>
<protein>
    <submittedName>
        <fullName evidence="2">GCN5 family acetyltransferase</fullName>
    </submittedName>
</protein>
<dbReference type="InterPro" id="IPR000182">
    <property type="entry name" value="GNAT_dom"/>
</dbReference>
<evidence type="ECO:0000313" key="3">
    <source>
        <dbReference type="Proteomes" id="UP000053881"/>
    </source>
</evidence>
<organism evidence="2 3">
    <name type="scientific">Lederbergia galactosidilytica</name>
    <dbReference type="NCBI Taxonomy" id="217031"/>
    <lineage>
        <taxon>Bacteria</taxon>
        <taxon>Bacillati</taxon>
        <taxon>Bacillota</taxon>
        <taxon>Bacilli</taxon>
        <taxon>Bacillales</taxon>
        <taxon>Bacillaceae</taxon>
        <taxon>Lederbergia</taxon>
    </lineage>
</organism>